<evidence type="ECO:0000313" key="18">
    <source>
        <dbReference type="Proteomes" id="UP000037392"/>
    </source>
</evidence>
<evidence type="ECO:0000256" key="10">
    <source>
        <dbReference type="ARBA" id="ARBA00023125"/>
    </source>
</evidence>
<keyword evidence="7 12" id="KW-0863">Zinc-finger</keyword>
<accession>A0A0J9C1D4</accession>
<feature type="domain" description="Toprim" evidence="16">
    <location>
        <begin position="255"/>
        <end position="336"/>
    </location>
</feature>
<dbReference type="FunFam" id="3.90.580.10:FF:000001">
    <property type="entry name" value="DNA primase"/>
    <property type="match status" value="1"/>
</dbReference>
<dbReference type="InterPro" id="IPR034151">
    <property type="entry name" value="TOPRIM_DnaG_bac"/>
</dbReference>
<protein>
    <recommendedName>
        <fullName evidence="12 13">DNA primase</fullName>
        <ecNumber evidence="12">2.7.7.101</ecNumber>
    </recommendedName>
</protein>
<keyword evidence="5 12" id="KW-0235">DNA replication</keyword>
<keyword evidence="2 12" id="KW-0639">Primosome</keyword>
<dbReference type="InterPro" id="IPR006171">
    <property type="entry name" value="TOPRIM_dom"/>
</dbReference>
<evidence type="ECO:0000256" key="13">
    <source>
        <dbReference type="PIRNR" id="PIRNR002811"/>
    </source>
</evidence>
<evidence type="ECO:0000256" key="8">
    <source>
        <dbReference type="ARBA" id="ARBA00022833"/>
    </source>
</evidence>
<dbReference type="GO" id="GO:0008270">
    <property type="term" value="F:zinc ion binding"/>
    <property type="evidence" value="ECO:0007669"/>
    <property type="project" value="UniProtKB-UniRule"/>
</dbReference>
<dbReference type="OrthoDB" id="9803773at2"/>
<dbReference type="Gene3D" id="3.90.580.10">
    <property type="entry name" value="Zinc finger, CHC2-type domain"/>
    <property type="match status" value="1"/>
</dbReference>
<dbReference type="SUPFAM" id="SSF56731">
    <property type="entry name" value="DNA primase core"/>
    <property type="match status" value="1"/>
</dbReference>
<evidence type="ECO:0000256" key="12">
    <source>
        <dbReference type="HAMAP-Rule" id="MF_00974"/>
    </source>
</evidence>
<dbReference type="InterPro" id="IPR006295">
    <property type="entry name" value="DNA_primase_DnaG"/>
</dbReference>
<dbReference type="PIRSF" id="PIRSF002811">
    <property type="entry name" value="DnaG"/>
    <property type="match status" value="1"/>
</dbReference>
<dbReference type="SMART" id="SM00493">
    <property type="entry name" value="TOPRIM"/>
    <property type="match status" value="1"/>
</dbReference>
<dbReference type="InterPro" id="IPR002694">
    <property type="entry name" value="Znf_CHC2"/>
</dbReference>
<keyword evidence="8 12" id="KW-0862">Zinc</keyword>
<keyword evidence="6 12" id="KW-0479">Metal-binding</keyword>
<evidence type="ECO:0000256" key="9">
    <source>
        <dbReference type="ARBA" id="ARBA00022842"/>
    </source>
</evidence>
<dbReference type="PANTHER" id="PTHR30313:SF2">
    <property type="entry name" value="DNA PRIMASE"/>
    <property type="match status" value="1"/>
</dbReference>
<dbReference type="InterPro" id="IPR036977">
    <property type="entry name" value="DNA_primase_Znf_CHC2"/>
</dbReference>
<comment type="function">
    <text evidence="12 13">RNA polymerase that catalyzes the synthesis of short RNA molecules used as primers for DNA polymerase during DNA replication.</text>
</comment>
<dbReference type="GO" id="GO:0006269">
    <property type="term" value="P:DNA replication, synthesis of primer"/>
    <property type="evidence" value="ECO:0007669"/>
    <property type="project" value="UniProtKB-UniRule"/>
</dbReference>
<evidence type="ECO:0000256" key="11">
    <source>
        <dbReference type="ARBA" id="ARBA00023163"/>
    </source>
</evidence>
<dbReference type="AlphaFoldDB" id="A0A0J9C1D4"/>
<evidence type="ECO:0000256" key="7">
    <source>
        <dbReference type="ARBA" id="ARBA00022771"/>
    </source>
</evidence>
<evidence type="ECO:0000256" key="6">
    <source>
        <dbReference type="ARBA" id="ARBA00022723"/>
    </source>
</evidence>
<dbReference type="GO" id="GO:0000428">
    <property type="term" value="C:DNA-directed RNA polymerase complex"/>
    <property type="evidence" value="ECO:0007669"/>
    <property type="project" value="UniProtKB-KW"/>
</dbReference>
<dbReference type="GO" id="GO:0003677">
    <property type="term" value="F:DNA binding"/>
    <property type="evidence" value="ECO:0007669"/>
    <property type="project" value="UniProtKB-KW"/>
</dbReference>
<dbReference type="PROSITE" id="PS50880">
    <property type="entry name" value="TOPRIM"/>
    <property type="match status" value="1"/>
</dbReference>
<dbReference type="NCBIfam" id="TIGR01391">
    <property type="entry name" value="dnaG"/>
    <property type="match status" value="1"/>
</dbReference>
<comment type="catalytic activity">
    <reaction evidence="12">
        <text>ssDNA + n NTP = ssDNA/pppN(pN)n-1 hybrid + (n-1) diphosphate.</text>
        <dbReference type="EC" id="2.7.7.101"/>
    </reaction>
</comment>
<keyword evidence="4 12" id="KW-0548">Nucleotidyltransferase</keyword>
<dbReference type="Proteomes" id="UP000037392">
    <property type="component" value="Unassembled WGS sequence"/>
</dbReference>
<dbReference type="InterPro" id="IPR016136">
    <property type="entry name" value="DNA_helicase_N/primase_C"/>
</dbReference>
<evidence type="ECO:0000313" key="17">
    <source>
        <dbReference type="EMBL" id="KMW18211.1"/>
    </source>
</evidence>
<dbReference type="EMBL" id="ADLK01000024">
    <property type="protein sequence ID" value="KMW18211.1"/>
    <property type="molecule type" value="Genomic_DNA"/>
</dbReference>
<comment type="similarity">
    <text evidence="12 13">Belongs to the DnaG primase family.</text>
</comment>
<feature type="zinc finger region" description="CHC2-type" evidence="12 14">
    <location>
        <begin position="38"/>
        <end position="62"/>
    </location>
</feature>
<dbReference type="RefSeq" id="WP_007858687.1">
    <property type="nucleotide sequence ID" value="NZ_KQ235879.1"/>
</dbReference>
<dbReference type="SUPFAM" id="SSF57783">
    <property type="entry name" value="Zinc beta-ribbon"/>
    <property type="match status" value="1"/>
</dbReference>
<dbReference type="Pfam" id="PF08275">
    <property type="entry name" value="DNAG_N"/>
    <property type="match status" value="1"/>
</dbReference>
<name>A0A0J9C1D4_9FIRM</name>
<dbReference type="GO" id="GO:0003899">
    <property type="term" value="F:DNA-directed RNA polymerase activity"/>
    <property type="evidence" value="ECO:0007669"/>
    <property type="project" value="UniProtKB-UniRule"/>
</dbReference>
<dbReference type="InterPro" id="IPR050219">
    <property type="entry name" value="DnaG_primase"/>
</dbReference>
<reference evidence="17 18" key="1">
    <citation type="submission" date="2011-04" db="EMBL/GenBank/DDBJ databases">
        <title>The Genome Sequence of Clostridium citroniae WAL-19142.</title>
        <authorList>
            <consortium name="The Broad Institute Genome Sequencing Platform"/>
            <person name="Earl A."/>
            <person name="Ward D."/>
            <person name="Feldgarden M."/>
            <person name="Gevers D."/>
            <person name="Warren Y.A."/>
            <person name="Tyrrell K.L."/>
            <person name="Citron D.M."/>
            <person name="Goldstein E.J."/>
            <person name="Daigneault M."/>
            <person name="Allen-Vercoe E."/>
            <person name="Young S.K."/>
            <person name="Zeng Q."/>
            <person name="Gargeya S."/>
            <person name="Fitzgerald M."/>
            <person name="Haas B."/>
            <person name="Abouelleil A."/>
            <person name="Alvarado L."/>
            <person name="Arachchi H.M."/>
            <person name="Berlin A."/>
            <person name="Brown A."/>
            <person name="Chapman S.B."/>
            <person name="Chen Z."/>
            <person name="Dunbar C."/>
            <person name="Freedman E."/>
            <person name="Gearin G."/>
            <person name="Gellesch M."/>
            <person name="Goldberg J."/>
            <person name="Griggs A."/>
            <person name="Gujja S."/>
            <person name="Heilman E.R."/>
            <person name="Heiman D."/>
            <person name="Howarth C."/>
            <person name="Larson L."/>
            <person name="Lui A."/>
            <person name="MacDonald P.J."/>
            <person name="Mehta T."/>
            <person name="Montmayeur A."/>
            <person name="Murphy C."/>
            <person name="Neiman D."/>
            <person name="Pearson M."/>
            <person name="Priest M."/>
            <person name="Roberts A."/>
            <person name="Saif S."/>
            <person name="Shea T."/>
            <person name="Shenoy N."/>
            <person name="Sisk P."/>
            <person name="Stolte C."/>
            <person name="Sykes S."/>
            <person name="White J."/>
            <person name="Yandava C."/>
            <person name="Wortman J."/>
            <person name="Nusbaum C."/>
            <person name="Birren B."/>
        </authorList>
    </citation>
    <scope>NUCLEOTIDE SEQUENCE [LARGE SCALE GENOMIC DNA]</scope>
    <source>
        <strain evidence="17 18">WAL-19142</strain>
    </source>
</reference>
<dbReference type="InterPro" id="IPR013264">
    <property type="entry name" value="DNAG_N"/>
</dbReference>
<dbReference type="FunFam" id="3.40.1360.10:FF:000002">
    <property type="entry name" value="DNA primase"/>
    <property type="match status" value="1"/>
</dbReference>
<dbReference type="PANTHER" id="PTHR30313">
    <property type="entry name" value="DNA PRIMASE"/>
    <property type="match status" value="1"/>
</dbReference>
<gene>
    <name evidence="12" type="primary">dnaG</name>
    <name evidence="17" type="ORF">HMPREF9470_03121</name>
</gene>
<keyword evidence="3 12" id="KW-0808">Transferase</keyword>
<evidence type="ECO:0000256" key="14">
    <source>
        <dbReference type="PIRSR" id="PIRSR002811-1"/>
    </source>
</evidence>
<dbReference type="PATRIC" id="fig|742734.4.peg.3342"/>
<evidence type="ECO:0000256" key="4">
    <source>
        <dbReference type="ARBA" id="ARBA00022695"/>
    </source>
</evidence>
<comment type="caution">
    <text evidence="17">The sequence shown here is derived from an EMBL/GenBank/DDBJ whole genome shotgun (WGS) entry which is preliminary data.</text>
</comment>
<dbReference type="InterPro" id="IPR037068">
    <property type="entry name" value="DNA_primase_core_N_sf"/>
</dbReference>
<keyword evidence="1 12" id="KW-0240">DNA-directed RNA polymerase</keyword>
<proteinExistence type="inferred from homology"/>
<dbReference type="SMART" id="SM00400">
    <property type="entry name" value="ZnF_CHCC"/>
    <property type="match status" value="1"/>
</dbReference>
<keyword evidence="10 12" id="KW-0238">DNA-binding</keyword>
<dbReference type="GO" id="GO:0005737">
    <property type="term" value="C:cytoplasm"/>
    <property type="evidence" value="ECO:0007669"/>
    <property type="project" value="TreeGrafter"/>
</dbReference>
<evidence type="ECO:0000259" key="16">
    <source>
        <dbReference type="PROSITE" id="PS50880"/>
    </source>
</evidence>
<keyword evidence="9" id="KW-0460">Magnesium</keyword>
<dbReference type="Gene3D" id="1.10.860.10">
    <property type="entry name" value="DNAb Helicase, Chain A"/>
    <property type="match status" value="1"/>
</dbReference>
<evidence type="ECO:0000256" key="5">
    <source>
        <dbReference type="ARBA" id="ARBA00022705"/>
    </source>
</evidence>
<sequence length="629" mass="71595">MYYPDEVIEEVRMKNDIVDVISGYVKLQKKGANYFGLCPFHNEKSPSFSVSPGKQMYYCFGCGAGGNVLTFVMEYENYTFQEALSHLADRAGVNLPKMEYSKEAREQAEHRARLLEVNKLAANYFYYQLKAPQGRMGYEYFHDKRDLSDDTIVRFGLGYSNKTSDDLYRFLKGKGYEDSFLKDTGLVTLEERGGRDKFWNRVMFPIMDVNNRVIGFGGRVMGDGEPKYLNSPETKLFDKSRNLYGLNYARTSREGYLLICEGYLDVISLHQAGFTNAVASLGTAFTSQHANVLKRYTDQVILTYDSDGAGIKAALRAIPILKEVGISIKVLNMKPHKDPDEFIKNLGPEAFRQRIKEAKNSFLFEVDVLRQSYQMDDPEQKTKFYQETARKLLQFGEALERENYLQAVAREQMIPADELRGLVNRMGMSFGMKAGDHMNHSGQIRHSAPAQEEAYFENDPYQGEDSAQDGRNSPYGERGAGQAKRPKRPDKEDGIRRSQRLLLTWLIETPELFDKIRGIITADDFVEDLYHQVAQMVFEGQASGNLNPAAILSRFINDEDQYKEVAALFNASLKESLSNEEQKKAFSETVVKVRKNSLDAASRNAKDITQLQEIIKQQAALKQLHISLD</sequence>
<evidence type="ECO:0000256" key="3">
    <source>
        <dbReference type="ARBA" id="ARBA00022679"/>
    </source>
</evidence>
<dbReference type="Pfam" id="PF01807">
    <property type="entry name" value="Zn_ribbon_DnaG"/>
    <property type="match status" value="1"/>
</dbReference>
<dbReference type="EC" id="2.7.7.101" evidence="12"/>
<evidence type="ECO:0000256" key="1">
    <source>
        <dbReference type="ARBA" id="ARBA00022478"/>
    </source>
</evidence>
<organism evidence="17 18">
    <name type="scientific">[Clostridium] citroniae WAL-19142</name>
    <dbReference type="NCBI Taxonomy" id="742734"/>
    <lineage>
        <taxon>Bacteria</taxon>
        <taxon>Bacillati</taxon>
        <taxon>Bacillota</taxon>
        <taxon>Clostridia</taxon>
        <taxon>Lachnospirales</taxon>
        <taxon>Lachnospiraceae</taxon>
        <taxon>Enterocloster</taxon>
    </lineage>
</organism>
<evidence type="ECO:0000256" key="2">
    <source>
        <dbReference type="ARBA" id="ARBA00022515"/>
    </source>
</evidence>
<dbReference type="HAMAP" id="MF_00974">
    <property type="entry name" value="DNA_primase_DnaG"/>
    <property type="match status" value="1"/>
</dbReference>
<comment type="cofactor">
    <cofactor evidence="12 13 14">
        <name>Zn(2+)</name>
        <dbReference type="ChEBI" id="CHEBI:29105"/>
    </cofactor>
    <text evidence="12 13 14">Binds 1 zinc ion per monomer.</text>
</comment>
<dbReference type="Gene3D" id="3.90.980.10">
    <property type="entry name" value="DNA primase, catalytic core, N-terminal domain"/>
    <property type="match status" value="1"/>
</dbReference>
<feature type="region of interest" description="Disordered" evidence="15">
    <location>
        <begin position="460"/>
        <end position="494"/>
    </location>
</feature>
<dbReference type="Pfam" id="PF13155">
    <property type="entry name" value="Toprim_2"/>
    <property type="match status" value="1"/>
</dbReference>
<dbReference type="GeneID" id="93162347"/>
<dbReference type="InterPro" id="IPR030846">
    <property type="entry name" value="DnaG_bac"/>
</dbReference>
<comment type="domain">
    <text evidence="12">Contains an N-terminal zinc-binding domain, a central core domain that contains the primase activity, and a C-terminal DnaB-binding domain.</text>
</comment>
<comment type="subunit">
    <text evidence="12">Monomer. Interacts with DnaB.</text>
</comment>
<dbReference type="CDD" id="cd03364">
    <property type="entry name" value="TOPRIM_DnaG_primases"/>
    <property type="match status" value="1"/>
</dbReference>
<dbReference type="Gene3D" id="3.40.1360.10">
    <property type="match status" value="1"/>
</dbReference>
<dbReference type="GO" id="GO:1990077">
    <property type="term" value="C:primosome complex"/>
    <property type="evidence" value="ECO:0007669"/>
    <property type="project" value="UniProtKB-KW"/>
</dbReference>
<evidence type="ECO:0000256" key="15">
    <source>
        <dbReference type="SAM" id="MobiDB-lite"/>
    </source>
</evidence>
<keyword evidence="11 12" id="KW-0804">Transcription</keyword>